<gene>
    <name evidence="2" type="ORF">XarbCFBP7409_01380</name>
</gene>
<feature type="compositionally biased region" description="Basic residues" evidence="1">
    <location>
        <begin position="51"/>
        <end position="62"/>
    </location>
</feature>
<feature type="region of interest" description="Disordered" evidence="1">
    <location>
        <begin position="51"/>
        <end position="74"/>
    </location>
</feature>
<dbReference type="Proteomes" id="UP000238049">
    <property type="component" value="Unassembled WGS sequence"/>
</dbReference>
<reference evidence="2 3" key="1">
    <citation type="submission" date="2016-08" db="EMBL/GenBank/DDBJ databases">
        <title>Evolution of the type three secretion system and type three effector repertoires in Xanthomonas.</title>
        <authorList>
            <person name="Merda D."/>
            <person name="Briand M."/>
            <person name="Bosis E."/>
            <person name="Rousseau C."/>
            <person name="Portier P."/>
            <person name="Jacques M.-A."/>
            <person name="Fischer-Le Saux M."/>
        </authorList>
    </citation>
    <scope>NUCLEOTIDE SEQUENCE [LARGE SCALE GENOMIC DNA]</scope>
    <source>
        <strain evidence="2 3">CFBP 7409</strain>
    </source>
</reference>
<evidence type="ECO:0000313" key="3">
    <source>
        <dbReference type="Proteomes" id="UP000238049"/>
    </source>
</evidence>
<sequence length="74" mass="7905">MPFWAANAAHLAERAAVASPSTGTYVSACHRRSTVHMHGLPTALHGATAHCARRAATRHRSAKNGGDTRSLNFR</sequence>
<accession>A0A2S7A7G8</accession>
<evidence type="ECO:0000313" key="2">
    <source>
        <dbReference type="EMBL" id="PPU04498.1"/>
    </source>
</evidence>
<name>A0A2S7A7G8_9XANT</name>
<dbReference type="EMBL" id="MDSL01000002">
    <property type="protein sequence ID" value="PPU04498.1"/>
    <property type="molecule type" value="Genomic_DNA"/>
</dbReference>
<organism evidence="2 3">
    <name type="scientific">Xanthomonas arboricola pv. guizotiae</name>
    <dbReference type="NCBI Taxonomy" id="487867"/>
    <lineage>
        <taxon>Bacteria</taxon>
        <taxon>Pseudomonadati</taxon>
        <taxon>Pseudomonadota</taxon>
        <taxon>Gammaproteobacteria</taxon>
        <taxon>Lysobacterales</taxon>
        <taxon>Lysobacteraceae</taxon>
        <taxon>Xanthomonas</taxon>
    </lineage>
</organism>
<evidence type="ECO:0000256" key="1">
    <source>
        <dbReference type="SAM" id="MobiDB-lite"/>
    </source>
</evidence>
<proteinExistence type="predicted"/>
<protein>
    <submittedName>
        <fullName evidence="2">Uncharacterized protein</fullName>
    </submittedName>
</protein>
<comment type="caution">
    <text evidence="2">The sequence shown here is derived from an EMBL/GenBank/DDBJ whole genome shotgun (WGS) entry which is preliminary data.</text>
</comment>
<dbReference type="AlphaFoldDB" id="A0A2S7A7G8"/>